<keyword evidence="7 10" id="KW-0472">Membrane</keyword>
<dbReference type="PANTHER" id="PTHR22914">
    <property type="entry name" value="CHITIN SYNTHASE"/>
    <property type="match status" value="1"/>
</dbReference>
<dbReference type="VEuPathDB" id="FungiDB:CH63R_13957"/>
<keyword evidence="4" id="KW-0808">Transferase</keyword>
<evidence type="ECO:0000256" key="1">
    <source>
        <dbReference type="ARBA" id="ARBA00004141"/>
    </source>
</evidence>
<evidence type="ECO:0000256" key="3">
    <source>
        <dbReference type="ARBA" id="ARBA00022676"/>
    </source>
</evidence>
<name>A0A1B7XSI6_COLHI</name>
<evidence type="ECO:0000256" key="6">
    <source>
        <dbReference type="ARBA" id="ARBA00022989"/>
    </source>
</evidence>
<evidence type="ECO:0000256" key="7">
    <source>
        <dbReference type="ARBA" id="ARBA00023136"/>
    </source>
</evidence>
<evidence type="ECO:0000313" key="11">
    <source>
        <dbReference type="EMBL" id="OBR02731.1"/>
    </source>
</evidence>
<evidence type="ECO:0000256" key="2">
    <source>
        <dbReference type="ARBA" id="ARBA00012543"/>
    </source>
</evidence>
<dbReference type="Proteomes" id="UP000092177">
    <property type="component" value="Chromosome 10"/>
</dbReference>
<gene>
    <name evidence="11" type="ORF">CH63R_13957</name>
</gene>
<dbReference type="GO" id="GO:0016020">
    <property type="term" value="C:membrane"/>
    <property type="evidence" value="ECO:0007669"/>
    <property type="project" value="UniProtKB-SubCell"/>
</dbReference>
<evidence type="ECO:0000256" key="5">
    <source>
        <dbReference type="ARBA" id="ARBA00022692"/>
    </source>
</evidence>
<keyword evidence="12" id="KW-1185">Reference proteome</keyword>
<dbReference type="SUPFAM" id="SSF53448">
    <property type="entry name" value="Nucleotide-diphospho-sugar transferases"/>
    <property type="match status" value="1"/>
</dbReference>
<dbReference type="GO" id="GO:0030428">
    <property type="term" value="C:cell septum"/>
    <property type="evidence" value="ECO:0007669"/>
    <property type="project" value="TreeGrafter"/>
</dbReference>
<dbReference type="InterPro" id="IPR029044">
    <property type="entry name" value="Nucleotide-diphossugar_trans"/>
</dbReference>
<dbReference type="RefSeq" id="XP_018151249.1">
    <property type="nucleotide sequence ID" value="XM_018308931.1"/>
</dbReference>
<dbReference type="AlphaFoldDB" id="A0A1B7XSI6"/>
<dbReference type="Pfam" id="PF03142">
    <property type="entry name" value="Chitin_synth_2"/>
    <property type="match status" value="1"/>
</dbReference>
<dbReference type="GO" id="GO:0071944">
    <property type="term" value="C:cell periphery"/>
    <property type="evidence" value="ECO:0007669"/>
    <property type="project" value="TreeGrafter"/>
</dbReference>
<sequence>MDNTNSKDPEVTCSNQSTQPGDNMEACLCPNYPDPVNPVRVLTAKDIRNQRIVFLGVVALLNISMAIAAVLGQKSKLTLIVILLVKSKDFLSAVVSILGILMQRIRTFYRPPLPVPPLWILSLIPAYSESEEQIVQTIYSLRDNGVEPHRQVMVVILDGKPRDVRGRMTRVVREFEWPYASLKWKRGLLRVTSGFITDVPVIVIEKPENAGKKDSLILCHDLFNYPRHNVPPYTQLLRRELWESVLPVLTEGTSFRGFDMVFCTDADSAVRRGAITQLAEAVARDESAIAACGLVLVGLEKGYEWSFWYLYQQFQKYTFGQHVRRRAEGFVGKVTCLPGCITMIAVREEMAGAMRKYAEPVTGNMMLSHQVQYLGTDRRLTYSMLSQGMHLRTLFVPGAVSETLAPQTMRHYLSQRRRWGSNAYFNNFFYLAGENMILATRIAAGIEVVRMSLVYYRVLNTALFIRGLAKGAHILELIGVLVVGQTPSLWFMCSVVLDPELRKRAHKLVVGFLINKCISPFMSIAVFTKVAINLGNQACSAPKSLKLTTNEHIAWGMSGVTPPSATPALQSLAHDSPSEPAGDGFAKLPKVEQGCARVLSGS</sequence>
<evidence type="ECO:0000256" key="8">
    <source>
        <dbReference type="ARBA" id="ARBA00049510"/>
    </source>
</evidence>
<accession>A0A1B7XSI6</accession>
<keyword evidence="6 10" id="KW-1133">Transmembrane helix</keyword>
<keyword evidence="5 10" id="KW-0812">Transmembrane</keyword>
<evidence type="ECO:0000256" key="10">
    <source>
        <dbReference type="SAM" id="Phobius"/>
    </source>
</evidence>
<evidence type="ECO:0000313" key="12">
    <source>
        <dbReference type="Proteomes" id="UP000092177"/>
    </source>
</evidence>
<comment type="catalytic activity">
    <reaction evidence="8">
        <text>[(1-&gt;4)-N-acetyl-beta-D-glucosaminyl](n) + UDP-N-acetyl-alpha-D-glucosamine = [(1-&gt;4)-N-acetyl-beta-D-glucosaminyl](n+1) + UDP + H(+)</text>
        <dbReference type="Rhea" id="RHEA:16637"/>
        <dbReference type="Rhea" id="RHEA-COMP:9593"/>
        <dbReference type="Rhea" id="RHEA-COMP:9595"/>
        <dbReference type="ChEBI" id="CHEBI:15378"/>
        <dbReference type="ChEBI" id="CHEBI:17029"/>
        <dbReference type="ChEBI" id="CHEBI:57705"/>
        <dbReference type="ChEBI" id="CHEBI:58223"/>
        <dbReference type="EC" id="2.4.1.16"/>
    </reaction>
    <physiologicalReaction direction="left-to-right" evidence="8">
        <dbReference type="Rhea" id="RHEA:16638"/>
    </physiologicalReaction>
</comment>
<proteinExistence type="predicted"/>
<dbReference type="EMBL" id="LTAN01000010">
    <property type="protein sequence ID" value="OBR02731.1"/>
    <property type="molecule type" value="Genomic_DNA"/>
</dbReference>
<dbReference type="GeneID" id="28873038"/>
<comment type="subcellular location">
    <subcellularLocation>
        <location evidence="1">Membrane</location>
        <topology evidence="1">Multi-pass membrane protein</topology>
    </subcellularLocation>
</comment>
<evidence type="ECO:0000256" key="9">
    <source>
        <dbReference type="SAM" id="MobiDB-lite"/>
    </source>
</evidence>
<organism evidence="11 12">
    <name type="scientific">Colletotrichum higginsianum (strain IMI 349063)</name>
    <name type="common">Crucifer anthracnose fungus</name>
    <dbReference type="NCBI Taxonomy" id="759273"/>
    <lineage>
        <taxon>Eukaryota</taxon>
        <taxon>Fungi</taxon>
        <taxon>Dikarya</taxon>
        <taxon>Ascomycota</taxon>
        <taxon>Pezizomycotina</taxon>
        <taxon>Sordariomycetes</taxon>
        <taxon>Hypocreomycetidae</taxon>
        <taxon>Glomerellales</taxon>
        <taxon>Glomerellaceae</taxon>
        <taxon>Colletotrichum</taxon>
        <taxon>Colletotrichum destructivum species complex</taxon>
    </lineage>
</organism>
<dbReference type="KEGG" id="chig:CH63R_13957"/>
<reference evidence="12" key="1">
    <citation type="journal article" date="2017" name="BMC Genomics">
        <title>Gapless genome assembly of Colletotrichum higginsianum reveals chromosome structure and association of transposable elements with secondary metabolite gene clusters.</title>
        <authorList>
            <person name="Dallery J.-F."/>
            <person name="Lapalu N."/>
            <person name="Zampounis A."/>
            <person name="Pigne S."/>
            <person name="Luyten I."/>
            <person name="Amselem J."/>
            <person name="Wittenberg A.H.J."/>
            <person name="Zhou S."/>
            <person name="de Queiroz M.V."/>
            <person name="Robin G.P."/>
            <person name="Auger A."/>
            <person name="Hainaut M."/>
            <person name="Henrissat B."/>
            <person name="Kim K.-T."/>
            <person name="Lee Y.-H."/>
            <person name="Lespinet O."/>
            <person name="Schwartz D.C."/>
            <person name="Thon M.R."/>
            <person name="O'Connell R.J."/>
        </authorList>
    </citation>
    <scope>NUCLEOTIDE SEQUENCE [LARGE SCALE GENOMIC DNA]</scope>
    <source>
        <strain evidence="12">IMI 349063</strain>
    </source>
</reference>
<dbReference type="EC" id="2.4.1.16" evidence="2"/>
<comment type="caution">
    <text evidence="11">The sequence shown here is derived from an EMBL/GenBank/DDBJ whole genome shotgun (WGS) entry which is preliminary data.</text>
</comment>
<dbReference type="OrthoDB" id="370884at2759"/>
<feature type="transmembrane region" description="Helical" evidence="10">
    <location>
        <begin position="52"/>
        <end position="71"/>
    </location>
</feature>
<dbReference type="PANTHER" id="PTHR22914:SF41">
    <property type="entry name" value="CHITIN SYNTHASE 7"/>
    <property type="match status" value="1"/>
</dbReference>
<keyword evidence="3" id="KW-0328">Glycosyltransferase</keyword>
<feature type="transmembrane region" description="Helical" evidence="10">
    <location>
        <begin position="77"/>
        <end position="101"/>
    </location>
</feature>
<protein>
    <recommendedName>
        <fullName evidence="2">chitin synthase</fullName>
        <ecNumber evidence="2">2.4.1.16</ecNumber>
    </recommendedName>
</protein>
<dbReference type="GO" id="GO:0004100">
    <property type="term" value="F:chitin synthase activity"/>
    <property type="evidence" value="ECO:0007669"/>
    <property type="project" value="UniProtKB-EC"/>
</dbReference>
<evidence type="ECO:0000256" key="4">
    <source>
        <dbReference type="ARBA" id="ARBA00022679"/>
    </source>
</evidence>
<dbReference type="InterPro" id="IPR004835">
    <property type="entry name" value="Chitin_synth"/>
</dbReference>
<dbReference type="GO" id="GO:0006031">
    <property type="term" value="P:chitin biosynthetic process"/>
    <property type="evidence" value="ECO:0007669"/>
    <property type="project" value="TreeGrafter"/>
</dbReference>
<feature type="region of interest" description="Disordered" evidence="9">
    <location>
        <begin position="565"/>
        <end position="584"/>
    </location>
</feature>